<evidence type="ECO:0000256" key="1">
    <source>
        <dbReference type="SAM" id="MobiDB-lite"/>
    </source>
</evidence>
<organism evidence="2 3">
    <name type="scientific">Paragonimus westermani</name>
    <dbReference type="NCBI Taxonomy" id="34504"/>
    <lineage>
        <taxon>Eukaryota</taxon>
        <taxon>Metazoa</taxon>
        <taxon>Spiralia</taxon>
        <taxon>Lophotrochozoa</taxon>
        <taxon>Platyhelminthes</taxon>
        <taxon>Trematoda</taxon>
        <taxon>Digenea</taxon>
        <taxon>Plagiorchiida</taxon>
        <taxon>Troglotremata</taxon>
        <taxon>Troglotrematidae</taxon>
        <taxon>Paragonimus</taxon>
    </lineage>
</organism>
<gene>
    <name evidence="2" type="ORF">DEA37_0002734</name>
</gene>
<feature type="region of interest" description="Disordered" evidence="1">
    <location>
        <begin position="153"/>
        <end position="184"/>
    </location>
</feature>
<reference evidence="2 3" key="1">
    <citation type="journal article" date="2019" name="Gigascience">
        <title>Whole-genome sequence of the oriental lung fluke Paragonimus westermani.</title>
        <authorList>
            <person name="Oey H."/>
            <person name="Zakrzewski M."/>
            <person name="Narain K."/>
            <person name="Devi K.R."/>
            <person name="Agatsuma T."/>
            <person name="Nawaratna S."/>
            <person name="Gobert G.N."/>
            <person name="Jones M.K."/>
            <person name="Ragan M.A."/>
            <person name="McManus D.P."/>
            <person name="Krause L."/>
        </authorList>
    </citation>
    <scope>NUCLEOTIDE SEQUENCE [LARGE SCALE GENOMIC DNA]</scope>
    <source>
        <strain evidence="2 3">IND2009</strain>
    </source>
</reference>
<sequence>MADVDIQHNQLIAQTDGMLANWFQWTDCKQGENLMNTRKTMQTMKDRGKPPGHDNRKQAFQRTHASSSVVVEGSIHREHKHKDQRGDRSRSYNRTVLAKSAPRIVSRDAETRQRLRNELKTTNVLGQRTQRIHGSTRIRTASIARRGYEVLGLQKQNEPRDRDNFPGNFPTKQPGASQGSNRLGQSKLQERLNALKEYFSKNMPPVLLSPHSPTDMSEVNAFHAILENFTDEEWEVFLRVVMQPDDLIQEQLVSKVVSDSPSSKPVVDIQPPLTEQFVSATKRQKTSTFPQSNPRTVVKVSGSLPTGTKSRICINSGLSSGDACHINRIRLREVL</sequence>
<evidence type="ECO:0000313" key="2">
    <source>
        <dbReference type="EMBL" id="KAA3678487.1"/>
    </source>
</evidence>
<accession>A0A5J4NS34</accession>
<feature type="region of interest" description="Disordered" evidence="1">
    <location>
        <begin position="43"/>
        <end position="94"/>
    </location>
</feature>
<evidence type="ECO:0000313" key="3">
    <source>
        <dbReference type="Proteomes" id="UP000324629"/>
    </source>
</evidence>
<dbReference type="Proteomes" id="UP000324629">
    <property type="component" value="Unassembled WGS sequence"/>
</dbReference>
<protein>
    <submittedName>
        <fullName evidence="2">Uncharacterized protein</fullName>
    </submittedName>
</protein>
<comment type="caution">
    <text evidence="2">The sequence shown here is derived from an EMBL/GenBank/DDBJ whole genome shotgun (WGS) entry which is preliminary data.</text>
</comment>
<dbReference type="AlphaFoldDB" id="A0A5J4NS34"/>
<feature type="compositionally biased region" description="Polar residues" evidence="1">
    <location>
        <begin position="58"/>
        <end position="69"/>
    </location>
</feature>
<feature type="compositionally biased region" description="Basic and acidic residues" evidence="1">
    <location>
        <begin position="44"/>
        <end position="57"/>
    </location>
</feature>
<dbReference type="EMBL" id="QNGE01001087">
    <property type="protein sequence ID" value="KAA3678487.1"/>
    <property type="molecule type" value="Genomic_DNA"/>
</dbReference>
<proteinExistence type="predicted"/>
<feature type="compositionally biased region" description="Polar residues" evidence="1">
    <location>
        <begin position="170"/>
        <end position="184"/>
    </location>
</feature>
<name>A0A5J4NS34_9TREM</name>
<keyword evidence="3" id="KW-1185">Reference proteome</keyword>